<name>A0A6G1JES6_9PLEO</name>
<accession>A0A6G1JES6</accession>
<sequence length="217" mass="24185">MATYVQFQNRTPTTISLAKRGDVILVLGKGEDAAAKLLVSSNILRTASVVLEKMFDGRFAEGKALSVTNPHEVQLPDDNPACMSMLCHIIHLQTADVPRPLDVATLADFAILCDKYDCIDAVWPRSRVWVLELLSKPDTMGYEKITHGYVCARLAREVQQGDPQPHSFPNILGGYRYCSAWNRLPSPIRIFTSPIETNALSYPSNIHDKRTHPGKRP</sequence>
<keyword evidence="2" id="KW-1185">Reference proteome</keyword>
<reference evidence="1" key="1">
    <citation type="journal article" date="2020" name="Stud. Mycol.">
        <title>101 Dothideomycetes genomes: a test case for predicting lifestyles and emergence of pathogens.</title>
        <authorList>
            <person name="Haridas S."/>
            <person name="Albert R."/>
            <person name="Binder M."/>
            <person name="Bloem J."/>
            <person name="Labutti K."/>
            <person name="Salamov A."/>
            <person name="Andreopoulos B."/>
            <person name="Baker S."/>
            <person name="Barry K."/>
            <person name="Bills G."/>
            <person name="Bluhm B."/>
            <person name="Cannon C."/>
            <person name="Castanera R."/>
            <person name="Culley D."/>
            <person name="Daum C."/>
            <person name="Ezra D."/>
            <person name="Gonzalez J."/>
            <person name="Henrissat B."/>
            <person name="Kuo A."/>
            <person name="Liang C."/>
            <person name="Lipzen A."/>
            <person name="Lutzoni F."/>
            <person name="Magnuson J."/>
            <person name="Mondo S."/>
            <person name="Nolan M."/>
            <person name="Ohm R."/>
            <person name="Pangilinan J."/>
            <person name="Park H.-J."/>
            <person name="Ramirez L."/>
            <person name="Alfaro M."/>
            <person name="Sun H."/>
            <person name="Tritt A."/>
            <person name="Yoshinaga Y."/>
            <person name="Zwiers L.-H."/>
            <person name="Turgeon B."/>
            <person name="Goodwin S."/>
            <person name="Spatafora J."/>
            <person name="Crous P."/>
            <person name="Grigoriev I."/>
        </authorList>
    </citation>
    <scope>NUCLEOTIDE SEQUENCE</scope>
    <source>
        <strain evidence="1">CBS 122367</strain>
    </source>
</reference>
<dbReference type="AlphaFoldDB" id="A0A6G1JES6"/>
<evidence type="ECO:0000313" key="2">
    <source>
        <dbReference type="Proteomes" id="UP000799291"/>
    </source>
</evidence>
<evidence type="ECO:0008006" key="3">
    <source>
        <dbReference type="Google" id="ProtNLM"/>
    </source>
</evidence>
<proteinExistence type="predicted"/>
<dbReference type="InterPro" id="IPR011333">
    <property type="entry name" value="SKP1/BTB/POZ_sf"/>
</dbReference>
<dbReference type="Gene3D" id="3.30.710.10">
    <property type="entry name" value="Potassium Channel Kv1.1, Chain A"/>
    <property type="match status" value="1"/>
</dbReference>
<dbReference type="EMBL" id="MU005573">
    <property type="protein sequence ID" value="KAF2688730.1"/>
    <property type="molecule type" value="Genomic_DNA"/>
</dbReference>
<dbReference type="Proteomes" id="UP000799291">
    <property type="component" value="Unassembled WGS sequence"/>
</dbReference>
<dbReference type="CDD" id="cd18186">
    <property type="entry name" value="BTB_POZ_ZBTB_KLHL-like"/>
    <property type="match status" value="1"/>
</dbReference>
<organism evidence="1 2">
    <name type="scientific">Lentithecium fluviatile CBS 122367</name>
    <dbReference type="NCBI Taxonomy" id="1168545"/>
    <lineage>
        <taxon>Eukaryota</taxon>
        <taxon>Fungi</taxon>
        <taxon>Dikarya</taxon>
        <taxon>Ascomycota</taxon>
        <taxon>Pezizomycotina</taxon>
        <taxon>Dothideomycetes</taxon>
        <taxon>Pleosporomycetidae</taxon>
        <taxon>Pleosporales</taxon>
        <taxon>Massarineae</taxon>
        <taxon>Lentitheciaceae</taxon>
        <taxon>Lentithecium</taxon>
    </lineage>
</organism>
<protein>
    <recommendedName>
        <fullName evidence="3">BTB domain-containing protein</fullName>
    </recommendedName>
</protein>
<evidence type="ECO:0000313" key="1">
    <source>
        <dbReference type="EMBL" id="KAF2688730.1"/>
    </source>
</evidence>
<dbReference type="OrthoDB" id="5275938at2759"/>
<gene>
    <name evidence="1" type="ORF">K458DRAFT_151766</name>
</gene>